<dbReference type="RefSeq" id="WP_276234601.1">
    <property type="nucleotide sequence ID" value="NZ_CP119802.1"/>
</dbReference>
<gene>
    <name evidence="2" type="ORF">ACFQJ4_14105</name>
</gene>
<name>A0ABD5ZSU2_9EURY</name>
<dbReference type="EMBL" id="JBHTAP010000001">
    <property type="protein sequence ID" value="MFC7236445.1"/>
    <property type="molecule type" value="Genomic_DNA"/>
</dbReference>
<dbReference type="GeneID" id="79268166"/>
<comment type="caution">
    <text evidence="2">The sequence shown here is derived from an EMBL/GenBank/DDBJ whole genome shotgun (WGS) entry which is preliminary data.</text>
</comment>
<keyword evidence="1" id="KW-1133">Transmembrane helix</keyword>
<feature type="transmembrane region" description="Helical" evidence="1">
    <location>
        <begin position="38"/>
        <end position="62"/>
    </location>
</feature>
<keyword evidence="1" id="KW-0812">Transmembrane</keyword>
<accession>A0ABD5ZSU2</accession>
<dbReference type="AlphaFoldDB" id="A0ABD5ZSU2"/>
<evidence type="ECO:0000313" key="2">
    <source>
        <dbReference type="EMBL" id="MFC7236445.1"/>
    </source>
</evidence>
<evidence type="ECO:0000313" key="3">
    <source>
        <dbReference type="Proteomes" id="UP001596398"/>
    </source>
</evidence>
<proteinExistence type="predicted"/>
<sequence length="64" mass="6601">MRRPPLGTGLRAALFFVAVGSITATTWLYQLLFARPDVGLPGAVAATLVPAAIGVVAGFYALRG</sequence>
<reference evidence="2 3" key="1">
    <citation type="journal article" date="2019" name="Int. J. Syst. Evol. Microbiol.">
        <title>The Global Catalogue of Microorganisms (GCM) 10K type strain sequencing project: providing services to taxonomists for standard genome sequencing and annotation.</title>
        <authorList>
            <consortium name="The Broad Institute Genomics Platform"/>
            <consortium name="The Broad Institute Genome Sequencing Center for Infectious Disease"/>
            <person name="Wu L."/>
            <person name="Ma J."/>
        </authorList>
    </citation>
    <scope>NUCLEOTIDE SEQUENCE [LARGE SCALE GENOMIC DNA]</scope>
    <source>
        <strain evidence="2 3">DT85</strain>
    </source>
</reference>
<evidence type="ECO:0000256" key="1">
    <source>
        <dbReference type="SAM" id="Phobius"/>
    </source>
</evidence>
<feature type="transmembrane region" description="Helical" evidence="1">
    <location>
        <begin position="12"/>
        <end position="32"/>
    </location>
</feature>
<dbReference type="Proteomes" id="UP001596398">
    <property type="component" value="Unassembled WGS sequence"/>
</dbReference>
<protein>
    <submittedName>
        <fullName evidence="2">Uncharacterized protein</fullName>
    </submittedName>
</protein>
<organism evidence="2 3">
    <name type="scientific">Halosegnis marinus</name>
    <dbReference type="NCBI Taxonomy" id="3034023"/>
    <lineage>
        <taxon>Archaea</taxon>
        <taxon>Methanobacteriati</taxon>
        <taxon>Methanobacteriota</taxon>
        <taxon>Stenosarchaea group</taxon>
        <taxon>Halobacteria</taxon>
        <taxon>Halobacteriales</taxon>
        <taxon>Natronomonadaceae</taxon>
        <taxon>Halosegnis</taxon>
    </lineage>
</organism>
<keyword evidence="1" id="KW-0472">Membrane</keyword>
<keyword evidence="3" id="KW-1185">Reference proteome</keyword>